<proteinExistence type="predicted"/>
<keyword evidence="2" id="KW-1185">Reference proteome</keyword>
<dbReference type="GeneID" id="59052857"/>
<protein>
    <submittedName>
        <fullName evidence="1">Uncharacterized protein</fullName>
    </submittedName>
</protein>
<dbReference type="AlphaFoldDB" id="A0A0N7L3Y2"/>
<accession>A0A0N7L3Y2</accession>
<name>A0A0N7L3Y2_PLAHL</name>
<evidence type="ECO:0000313" key="2">
    <source>
        <dbReference type="Proteomes" id="UP000054928"/>
    </source>
</evidence>
<dbReference type="Proteomes" id="UP000054928">
    <property type="component" value="Unassembled WGS sequence"/>
</dbReference>
<organism evidence="1 2">
    <name type="scientific">Plasmopara halstedii</name>
    <name type="common">Downy mildew of sunflower</name>
    <dbReference type="NCBI Taxonomy" id="4781"/>
    <lineage>
        <taxon>Eukaryota</taxon>
        <taxon>Sar</taxon>
        <taxon>Stramenopiles</taxon>
        <taxon>Oomycota</taxon>
        <taxon>Peronosporomycetes</taxon>
        <taxon>Peronosporales</taxon>
        <taxon>Peronosporaceae</taxon>
        <taxon>Plasmopara</taxon>
    </lineage>
</organism>
<dbReference type="RefSeq" id="XP_036263033.1">
    <property type="nucleotide sequence ID" value="XM_036407322.1"/>
</dbReference>
<reference evidence="2" key="1">
    <citation type="submission" date="2014-09" db="EMBL/GenBank/DDBJ databases">
        <authorList>
            <person name="Sharma Rahul"/>
            <person name="Thines Marco"/>
        </authorList>
    </citation>
    <scope>NUCLEOTIDE SEQUENCE [LARGE SCALE GENOMIC DNA]</scope>
</reference>
<sequence length="79" mass="9404">MFTEICCLPVMTICHISAVFLSANDFSIIDAANTIIINFIHHDIKHLMKTFARQLRFHIWAKFHYIECIAAFLLHRWNW</sequence>
<evidence type="ECO:0000313" key="1">
    <source>
        <dbReference type="EMBL" id="CEG37147.1"/>
    </source>
</evidence>
<dbReference type="EMBL" id="CCYD01000261">
    <property type="protein sequence ID" value="CEG37147.1"/>
    <property type="molecule type" value="Genomic_DNA"/>
</dbReference>